<evidence type="ECO:0000313" key="2">
    <source>
        <dbReference type="EMBL" id="MFD1222804.1"/>
    </source>
</evidence>
<comment type="caution">
    <text evidence="2">The sequence shown here is derived from an EMBL/GenBank/DDBJ whole genome shotgun (WGS) entry which is preliminary data.</text>
</comment>
<sequence length="132" mass="14970">MKKYVVAALTFFVIGIVFLIATTNKNPLHVYQVPENFTGQVEVTFEQSDSPPLQKEKNAYIYTIPQSGKLKTSSTLKSGPVEVYYIDNQGTRKKVMHEQLHNVASTHSSDRGTTSTFFIGSKEQYENYLKQQ</sequence>
<name>A0ABW3UR61_9BACL</name>
<dbReference type="EMBL" id="JBHTLU010000031">
    <property type="protein sequence ID" value="MFD1222804.1"/>
    <property type="molecule type" value="Genomic_DNA"/>
</dbReference>
<dbReference type="Pfam" id="PF20862">
    <property type="entry name" value="DUF6843"/>
    <property type="match status" value="1"/>
</dbReference>
<organism evidence="2 3">
    <name type="scientific">Paenibacillus vulneris</name>
    <dbReference type="NCBI Taxonomy" id="1133364"/>
    <lineage>
        <taxon>Bacteria</taxon>
        <taxon>Bacillati</taxon>
        <taxon>Bacillota</taxon>
        <taxon>Bacilli</taxon>
        <taxon>Bacillales</taxon>
        <taxon>Paenibacillaceae</taxon>
        <taxon>Paenibacillus</taxon>
    </lineage>
</organism>
<gene>
    <name evidence="2" type="ORF">ACFQ4B_22060</name>
</gene>
<feature type="domain" description="DUF6843" evidence="1">
    <location>
        <begin position="29"/>
        <end position="119"/>
    </location>
</feature>
<dbReference type="Proteomes" id="UP001597180">
    <property type="component" value="Unassembled WGS sequence"/>
</dbReference>
<proteinExistence type="predicted"/>
<evidence type="ECO:0000313" key="3">
    <source>
        <dbReference type="Proteomes" id="UP001597180"/>
    </source>
</evidence>
<accession>A0ABW3UR61</accession>
<dbReference type="RefSeq" id="WP_345588622.1">
    <property type="nucleotide sequence ID" value="NZ_BAABJG010000015.1"/>
</dbReference>
<dbReference type="InterPro" id="IPR049293">
    <property type="entry name" value="DUF6843"/>
</dbReference>
<keyword evidence="3" id="KW-1185">Reference proteome</keyword>
<protein>
    <submittedName>
        <fullName evidence="2">DUF6843 domain-containing protein</fullName>
    </submittedName>
</protein>
<evidence type="ECO:0000259" key="1">
    <source>
        <dbReference type="Pfam" id="PF20862"/>
    </source>
</evidence>
<reference evidence="3" key="1">
    <citation type="journal article" date="2019" name="Int. J. Syst. Evol. Microbiol.">
        <title>The Global Catalogue of Microorganisms (GCM) 10K type strain sequencing project: providing services to taxonomists for standard genome sequencing and annotation.</title>
        <authorList>
            <consortium name="The Broad Institute Genomics Platform"/>
            <consortium name="The Broad Institute Genome Sequencing Center for Infectious Disease"/>
            <person name="Wu L."/>
            <person name="Ma J."/>
        </authorList>
    </citation>
    <scope>NUCLEOTIDE SEQUENCE [LARGE SCALE GENOMIC DNA]</scope>
    <source>
        <strain evidence="3">CCUG 53270</strain>
    </source>
</reference>